<dbReference type="EMBL" id="JABCRI010000008">
    <property type="protein sequence ID" value="KAF8402070.1"/>
    <property type="molecule type" value="Genomic_DNA"/>
</dbReference>
<reference evidence="7 8" key="1">
    <citation type="submission" date="2020-04" db="EMBL/GenBank/DDBJ databases">
        <title>Plant Genome Project.</title>
        <authorList>
            <person name="Zhang R.-G."/>
        </authorList>
    </citation>
    <scope>NUCLEOTIDE SEQUENCE [LARGE SCALE GENOMIC DNA]</scope>
    <source>
        <strain evidence="7">YNK0</strain>
        <tissue evidence="7">Leaf</tissue>
    </source>
</reference>
<comment type="caution">
    <text evidence="7">The sequence shown here is derived from an EMBL/GenBank/DDBJ whole genome shotgun (WGS) entry which is preliminary data.</text>
</comment>
<feature type="coiled-coil region" evidence="3">
    <location>
        <begin position="1149"/>
        <end position="1204"/>
    </location>
</feature>
<dbReference type="OrthoDB" id="1194411at2759"/>
<evidence type="ECO:0008006" key="9">
    <source>
        <dbReference type="Google" id="ProtNLM"/>
    </source>
</evidence>
<dbReference type="GO" id="GO:0005634">
    <property type="term" value="C:nucleus"/>
    <property type="evidence" value="ECO:0007669"/>
    <property type="project" value="UniProtKB-SubCell"/>
</dbReference>
<feature type="compositionally biased region" description="Basic residues" evidence="4">
    <location>
        <begin position="879"/>
        <end position="890"/>
    </location>
</feature>
<dbReference type="Pfam" id="PF08701">
    <property type="entry name" value="GN3L_Grn1"/>
    <property type="match status" value="1"/>
</dbReference>
<feature type="domain" description="Aminotransferase-like plant mobile" evidence="6">
    <location>
        <begin position="313"/>
        <end position="694"/>
    </location>
</feature>
<evidence type="ECO:0000256" key="2">
    <source>
        <dbReference type="ARBA" id="ARBA00023242"/>
    </source>
</evidence>
<name>A0A834ZAD9_TETSI</name>
<dbReference type="Pfam" id="PF10536">
    <property type="entry name" value="PMD"/>
    <property type="match status" value="1"/>
</dbReference>
<evidence type="ECO:0000313" key="7">
    <source>
        <dbReference type="EMBL" id="KAF8402070.1"/>
    </source>
</evidence>
<protein>
    <recommendedName>
        <fullName evidence="9">Aminotransferase-like plant mobile domain-containing protein</fullName>
    </recommendedName>
</protein>
<feature type="domain" description="Guanine nucleotide-binding protein-like 3 N-terminal" evidence="5">
    <location>
        <begin position="15"/>
        <end position="91"/>
    </location>
</feature>
<dbReference type="PANTHER" id="PTHR36607:SF20">
    <property type="entry name" value="AMINOTRANSFERASE-LIKE PLANT MOBILE DOMAIN-CONTAINING PROTEIN"/>
    <property type="match status" value="1"/>
</dbReference>
<dbReference type="InterPro" id="IPR019557">
    <property type="entry name" value="AminoTfrase-like_pln_mobile"/>
</dbReference>
<sequence length="1239" mass="140732">MVKKSKKSKSKRVSLKKKYKVIKKVKEHHKKKAKEAKKLGSKNKHKVEKDPGIPNDWPFKEQELKSLEARRARAIEELEQKKAARKERAQKRKLGLVEDDDDMTRLADTVSAKKQNSGERNSGEDLSGIIKSRGLMDKFSISQIPKREIVRTCQGARVAITSSEEYPFFSKDESKEQPVLLIREGEHEEECNATRCHYHTAVIGCCAKDWVLDNENPYFLRNWTKMEKHDMIISGYHDPIRKSLRKVLMLQSSHHEQIHSSGILPTLGHRITNQETNWRGDFPLQGKMFFIPGYWEWAELMLTRNKDILEKSGVYDAILASLFLYNHNADLIRSFCEAWCPITNSLHTPQGEMSLSLWDLKIIGGLPITGEFYDEVVPSLKEITGLDEKLTPVLPFSCRFLFLAYHWVRQSNLSSGDTSHHSVSLSSWITWWFRGDLRYHISNSKQTSFKNAKARQQYPSGKFPYRCRTSKEDSVLHDLGVSSRDEDEVLLAAFLSTWLCMFVMPNNYRSCIRPATFKVASLMAQGLKFSLAIPVLASIYNGLNIIATHKDGPDLCHVTFPWHYIFAWLGLYFNTYSLSKTAPMKPYMCSIGGPARKRFYTASSSRETLRNCKNVIWYSTRPKYIDSVIFREEPNRLMSEYDFEYLISIRSCYLTLRRERHYIVEPYSPHRFARQFGYCQDLPGRLKEDIRETTLKNLVYLWKCSVFRGSSSEFTMPQWKGTDKDIFVSDAFHNWWASNTSEYFKYSLSVLNCMNKMDVVLTAPSRPQSEPALVIIPAVEGSNSMGHGIDDNTSDTHSQNYTANDIKGTRISGSNPLGSSDIVVKTLLSVLSSGSKRSSSEAAEETKVVKNGVGNHSDLDSDRCNFRRQKKNNNDPPVKKKRTSRKKGKSTKVALSVVRSRERLPEIRQSSIIPATDPKFTDGLLDEPVLVDIVQSASETSIGDEGQIRRGARQLLERRISAEKVVVAPMPIPLKVDMRHVTTTQLDIGTSEIAPSLPHYHSSIIAQADERSKRGFPTKEITATPSFSIYQKGRIASDVFATAVKSMGHALLTKLKAAPFDRVLRVQDDALDVYSSITHLKGDSAPLKELVDSYAEDVKAYLQQEASLLNGIPLSEWAKLKASTAEKIDVTSSYLALAQQHLTDCSGELEIVMAKRVSLENELRIVQEKESCLRRDVATKEIDVQVAELEVKSAQKACEDMESVVPVSTAEAENLQDLRKMVEDRRNSIKPSDWMDEIL</sequence>
<evidence type="ECO:0000256" key="3">
    <source>
        <dbReference type="SAM" id="Coils"/>
    </source>
</evidence>
<dbReference type="InterPro" id="IPR014813">
    <property type="entry name" value="Gnl3_N_dom"/>
</dbReference>
<keyword evidence="8" id="KW-1185">Reference proteome</keyword>
<proteinExistence type="predicted"/>
<feature type="region of interest" description="Disordered" evidence="4">
    <location>
        <begin position="784"/>
        <end position="815"/>
    </location>
</feature>
<accession>A0A834ZAD9</accession>
<keyword evidence="3" id="KW-0175">Coiled coil</keyword>
<feature type="compositionally biased region" description="Basic residues" evidence="4">
    <location>
        <begin position="1"/>
        <end position="46"/>
    </location>
</feature>
<feature type="region of interest" description="Disordered" evidence="4">
    <location>
        <begin position="834"/>
        <end position="892"/>
    </location>
</feature>
<organism evidence="7 8">
    <name type="scientific">Tetracentron sinense</name>
    <name type="common">Spur-leaf</name>
    <dbReference type="NCBI Taxonomy" id="13715"/>
    <lineage>
        <taxon>Eukaryota</taxon>
        <taxon>Viridiplantae</taxon>
        <taxon>Streptophyta</taxon>
        <taxon>Embryophyta</taxon>
        <taxon>Tracheophyta</taxon>
        <taxon>Spermatophyta</taxon>
        <taxon>Magnoliopsida</taxon>
        <taxon>Trochodendrales</taxon>
        <taxon>Trochodendraceae</taxon>
        <taxon>Tetracentron</taxon>
    </lineage>
</organism>
<comment type="subcellular location">
    <subcellularLocation>
        <location evidence="1">Nucleus</location>
    </subcellularLocation>
</comment>
<dbReference type="PANTHER" id="PTHR36607">
    <property type="entry name" value="1,2-DIHYDROXY-3-KETO-5-METHYLTHIOPENTENE DIOXYGENASE 4"/>
    <property type="match status" value="1"/>
</dbReference>
<evidence type="ECO:0000256" key="4">
    <source>
        <dbReference type="SAM" id="MobiDB-lite"/>
    </source>
</evidence>
<gene>
    <name evidence="7" type="ORF">HHK36_013022</name>
</gene>
<evidence type="ECO:0000256" key="1">
    <source>
        <dbReference type="ARBA" id="ARBA00004123"/>
    </source>
</evidence>
<evidence type="ECO:0000259" key="5">
    <source>
        <dbReference type="Pfam" id="PF08701"/>
    </source>
</evidence>
<feature type="region of interest" description="Disordered" evidence="4">
    <location>
        <begin position="1"/>
        <end position="59"/>
    </location>
</feature>
<keyword evidence="2" id="KW-0539">Nucleus</keyword>
<evidence type="ECO:0000313" key="8">
    <source>
        <dbReference type="Proteomes" id="UP000655225"/>
    </source>
</evidence>
<evidence type="ECO:0000259" key="6">
    <source>
        <dbReference type="Pfam" id="PF10536"/>
    </source>
</evidence>
<dbReference type="AlphaFoldDB" id="A0A834ZAD9"/>
<dbReference type="Proteomes" id="UP000655225">
    <property type="component" value="Unassembled WGS sequence"/>
</dbReference>